<dbReference type="PANTHER" id="PTHR10825:SF72">
    <property type="entry name" value="UBIQUITIN-LIKE DOMAIN-CONTAINING PROTEIN"/>
    <property type="match status" value="1"/>
</dbReference>
<evidence type="ECO:0000313" key="10">
    <source>
        <dbReference type="Proteomes" id="UP000827092"/>
    </source>
</evidence>
<dbReference type="Pfam" id="PF13923">
    <property type="entry name" value="zf-C3HC4_2"/>
    <property type="match status" value="1"/>
</dbReference>
<dbReference type="CDD" id="cd17082">
    <property type="entry name" value="RAWUL_PCGF2_like"/>
    <property type="match status" value="1"/>
</dbReference>
<keyword evidence="2" id="KW-0479">Metal-binding</keyword>
<dbReference type="PANTHER" id="PTHR10825">
    <property type="entry name" value="RING FINGER DOMAIN-CONTAINING, POLYCOMB GROUP COMPONENT"/>
    <property type="match status" value="1"/>
</dbReference>
<feature type="compositionally biased region" description="Basic and acidic residues" evidence="7">
    <location>
        <begin position="912"/>
        <end position="924"/>
    </location>
</feature>
<keyword evidence="10" id="KW-1185">Reference proteome</keyword>
<feature type="region of interest" description="Disordered" evidence="7">
    <location>
        <begin position="243"/>
        <end position="263"/>
    </location>
</feature>
<feature type="region of interest" description="Disordered" evidence="7">
    <location>
        <begin position="1101"/>
        <end position="1137"/>
    </location>
</feature>
<keyword evidence="4" id="KW-0862">Zinc</keyword>
<feature type="compositionally biased region" description="Low complexity" evidence="7">
    <location>
        <begin position="1021"/>
        <end position="1041"/>
    </location>
</feature>
<feature type="compositionally biased region" description="Polar residues" evidence="7">
    <location>
        <begin position="1281"/>
        <end position="1310"/>
    </location>
</feature>
<evidence type="ECO:0000256" key="6">
    <source>
        <dbReference type="PROSITE-ProRule" id="PRU00175"/>
    </source>
</evidence>
<dbReference type="PROSITE" id="PS50089">
    <property type="entry name" value="ZF_RING_2"/>
    <property type="match status" value="1"/>
</dbReference>
<dbReference type="Gene3D" id="3.10.20.90">
    <property type="entry name" value="Phosphatidylinositol 3-kinase Catalytic Subunit, Chain A, domain 1"/>
    <property type="match status" value="1"/>
</dbReference>
<evidence type="ECO:0000256" key="4">
    <source>
        <dbReference type="ARBA" id="ARBA00022833"/>
    </source>
</evidence>
<dbReference type="GO" id="GO:0035102">
    <property type="term" value="C:PRC1 complex"/>
    <property type="evidence" value="ECO:0007669"/>
    <property type="project" value="TreeGrafter"/>
</dbReference>
<dbReference type="GO" id="GO:0008270">
    <property type="term" value="F:zinc ion binding"/>
    <property type="evidence" value="ECO:0007669"/>
    <property type="project" value="UniProtKB-KW"/>
</dbReference>
<evidence type="ECO:0000256" key="3">
    <source>
        <dbReference type="ARBA" id="ARBA00022771"/>
    </source>
</evidence>
<comment type="caution">
    <text evidence="9">The sequence shown here is derived from an EMBL/GenBank/DDBJ whole genome shotgun (WGS) entry which is preliminary data.</text>
</comment>
<dbReference type="Proteomes" id="UP000827092">
    <property type="component" value="Unassembled WGS sequence"/>
</dbReference>
<name>A0AAV6UPL9_9ARAC</name>
<comment type="subcellular location">
    <subcellularLocation>
        <location evidence="1">Nucleus</location>
    </subcellularLocation>
</comment>
<feature type="compositionally biased region" description="Polar residues" evidence="7">
    <location>
        <begin position="356"/>
        <end position="385"/>
    </location>
</feature>
<dbReference type="GO" id="GO:0000122">
    <property type="term" value="P:negative regulation of transcription by RNA polymerase II"/>
    <property type="evidence" value="ECO:0007669"/>
    <property type="project" value="TreeGrafter"/>
</dbReference>
<evidence type="ECO:0000256" key="2">
    <source>
        <dbReference type="ARBA" id="ARBA00022723"/>
    </source>
</evidence>
<evidence type="ECO:0000259" key="8">
    <source>
        <dbReference type="PROSITE" id="PS50089"/>
    </source>
</evidence>
<gene>
    <name evidence="9" type="ORF">JTE90_004190</name>
</gene>
<accession>A0AAV6UPL9</accession>
<keyword evidence="3 6" id="KW-0863">Zinc-finger</keyword>
<feature type="compositionally biased region" description="Low complexity" evidence="7">
    <location>
        <begin position="1228"/>
        <end position="1275"/>
    </location>
</feature>
<protein>
    <recommendedName>
        <fullName evidence="8">RING-type domain-containing protein</fullName>
    </recommendedName>
</protein>
<feature type="region of interest" description="Disordered" evidence="7">
    <location>
        <begin position="1214"/>
        <end position="1331"/>
    </location>
</feature>
<evidence type="ECO:0000256" key="7">
    <source>
        <dbReference type="SAM" id="MobiDB-lite"/>
    </source>
</evidence>
<evidence type="ECO:0000313" key="9">
    <source>
        <dbReference type="EMBL" id="KAG8186397.1"/>
    </source>
</evidence>
<feature type="region of interest" description="Disordered" evidence="7">
    <location>
        <begin position="299"/>
        <end position="462"/>
    </location>
</feature>
<dbReference type="FunFam" id="3.30.40.10:FF:000033">
    <property type="entry name" value="Polycomb group RING finger protein 3"/>
    <property type="match status" value="1"/>
</dbReference>
<dbReference type="EMBL" id="JAFNEN010000303">
    <property type="protein sequence ID" value="KAG8186397.1"/>
    <property type="molecule type" value="Genomic_DNA"/>
</dbReference>
<organism evidence="9 10">
    <name type="scientific">Oedothorax gibbosus</name>
    <dbReference type="NCBI Taxonomy" id="931172"/>
    <lineage>
        <taxon>Eukaryota</taxon>
        <taxon>Metazoa</taxon>
        <taxon>Ecdysozoa</taxon>
        <taxon>Arthropoda</taxon>
        <taxon>Chelicerata</taxon>
        <taxon>Arachnida</taxon>
        <taxon>Araneae</taxon>
        <taxon>Araneomorphae</taxon>
        <taxon>Entelegynae</taxon>
        <taxon>Araneoidea</taxon>
        <taxon>Linyphiidae</taxon>
        <taxon>Erigoninae</taxon>
        <taxon>Oedothorax</taxon>
    </lineage>
</organism>
<feature type="region of interest" description="Disordered" evidence="7">
    <location>
        <begin position="978"/>
        <end position="1047"/>
    </location>
</feature>
<keyword evidence="5" id="KW-0539">Nucleus</keyword>
<feature type="region of interest" description="Disordered" evidence="7">
    <location>
        <begin position="865"/>
        <end position="929"/>
    </location>
</feature>
<feature type="domain" description="RING-type" evidence="8">
    <location>
        <begin position="18"/>
        <end position="57"/>
    </location>
</feature>
<feature type="compositionally biased region" description="Polar residues" evidence="7">
    <location>
        <begin position="874"/>
        <end position="894"/>
    </location>
</feature>
<dbReference type="SMART" id="SM00184">
    <property type="entry name" value="RING"/>
    <property type="match status" value="1"/>
</dbReference>
<dbReference type="InterPro" id="IPR032443">
    <property type="entry name" value="RAWUL"/>
</dbReference>
<evidence type="ECO:0000256" key="5">
    <source>
        <dbReference type="ARBA" id="ARBA00023242"/>
    </source>
</evidence>
<dbReference type="PROSITE" id="PS00518">
    <property type="entry name" value="ZF_RING_1"/>
    <property type="match status" value="1"/>
</dbReference>
<sequence>MHRTTRLPVSEINQHFVCVICDGYIVDATTIVECLHSFCRTCIVRFLETSEFCPVCDVQVHKTKPLQSIRSDTTLQDVIYKLIPGLYQNEMLRRREFYAEHPEAATLCSSEERGEGADQRCFYSPQESISLSLEYFKGSDCSADSESSSETPDKDVMTRYLKCPAAMTVAHLKKFIRMKFSLPLTYTIKIMYLDNLLGDDYTLIDIAYIYSWRRAGPMKFLYTFTHRKHVAQSQALPAIAEATVKSESQNESQTVEPVKNDDKTVSVDVKTEEDEKMDTAEVEVATVKSEPLVEPKTIVETTTSPVDSTEVTASVKSEETHAVKTVEQSTSSPTTPTDSISNFVINAFPPNLVPAAQNQPNPNLVPAAQNQPNPNLVPAAQNQPKPNLVPAASNQPKPNPLPQSSSISSPQPVPQFVSQSQGGGNLKLKLINVKESISKTPKSSSGKKVGRKPGRSRNTPAPVTQRFKKLAPYPPPQQQLVHQTATVNPLAIRKFVPAGVMNTMAQNVMLSFVPTTATAGLCSINNVATSNSPATGLCSISNNMVTSNPTGKPSAASFCNINNVTNSSPVASAGIANSNMVNTNPVTTVLCSVNNSVANNISTNSLCNINVSNSNSMATASINHSMVNSKPPTSFYNNNIGVNNPVVTTSMHGMNVNVSSSSTAVSASSSSITNTNIVVSKPEDKPLYKISNVAVSNSGTSGVCSIKTVAPSMPIILPSAGPTMVNGQQDNGLKTPTLPKPQDKIPESPSSAQVVNATEVVAPRPAFYPPPSQQQTATTVCSIPHTPLGPLVSPGNNSKPIAALVPTRSAPSPIAKTTDKPASPSESKTEIKSNCVSRPTTPSLLMAALCDDKIGKKNVTIETKAELNGKRSTHSPSSATPSLKRSACSPSLSTPPAKRNAPSSAVTPPPSKELHFSSPEKKSAFEQSVKNSISAEFSDNDDLGCQPDLVVDEQKMEENADSSDEDEESALRKKITAIAEEKEDEDSGRASDISSQARSSCDDDVGSPSVPTAMLSQGATSPSLPNFSLASSSSGATSTSNRATKSNNINHVINNLLMRNHERKDSMGALDLSTCTKPAGPSRPKPVANPVLDIKHRQQTYLPAPGTNTNNNNSSNSTTPVGNSNSKQHTACVPSPKHPILMHGLASTLSPLQLSALRGKSPHLPVPPFHGTAMVYPSQGNRTSPATGRSPTYNQTVLLSGMIPRMSSYPVVPNTPMRTYGGMNHNNNTSVKGSSSPNSPSATNNAKSPNHPKSNNSNNHSKTPSSSNSRTYSSHLKGLASQPQNPYSKGSSNKSQSPVSSYKKSNSNFPVYSPTKKQQPPPTPSYKSYNTKFKSTGNLAVINPDPNGSLHKLVIRNLDARPTSPQSQKL</sequence>
<feature type="compositionally biased region" description="Low complexity" evidence="7">
    <location>
        <begin position="329"/>
        <end position="339"/>
    </location>
</feature>
<dbReference type="GO" id="GO:1990841">
    <property type="term" value="F:promoter-specific chromatin binding"/>
    <property type="evidence" value="ECO:0007669"/>
    <property type="project" value="TreeGrafter"/>
</dbReference>
<dbReference type="InterPro" id="IPR013083">
    <property type="entry name" value="Znf_RING/FYVE/PHD"/>
</dbReference>
<feature type="compositionally biased region" description="Polar residues" evidence="7">
    <location>
        <begin position="245"/>
        <end position="255"/>
    </location>
</feature>
<feature type="compositionally biased region" description="Low complexity" evidence="7">
    <location>
        <begin position="1105"/>
        <end position="1126"/>
    </location>
</feature>
<feature type="compositionally biased region" description="Polar residues" evidence="7">
    <location>
        <begin position="299"/>
        <end position="315"/>
    </location>
</feature>
<dbReference type="Gene3D" id="3.30.40.10">
    <property type="entry name" value="Zinc/RING finger domain, C3HC4 (zinc finger)"/>
    <property type="match status" value="1"/>
</dbReference>
<proteinExistence type="predicted"/>
<dbReference type="Pfam" id="PF16207">
    <property type="entry name" value="RAWUL"/>
    <property type="match status" value="1"/>
</dbReference>
<evidence type="ECO:0000256" key="1">
    <source>
        <dbReference type="ARBA" id="ARBA00004123"/>
    </source>
</evidence>
<feature type="compositionally biased region" description="Low complexity" evidence="7">
    <location>
        <begin position="402"/>
        <end position="420"/>
    </location>
</feature>
<dbReference type="InterPro" id="IPR001841">
    <property type="entry name" value="Znf_RING"/>
</dbReference>
<dbReference type="InterPro" id="IPR017907">
    <property type="entry name" value="Znf_RING_CS"/>
</dbReference>
<dbReference type="SUPFAM" id="SSF57850">
    <property type="entry name" value="RING/U-box"/>
    <property type="match status" value="1"/>
</dbReference>
<feature type="region of interest" description="Disordered" evidence="7">
    <location>
        <begin position="791"/>
        <end position="838"/>
    </location>
</feature>
<reference evidence="9 10" key="1">
    <citation type="journal article" date="2022" name="Nat. Ecol. Evol.">
        <title>A masculinizing supergene underlies an exaggerated male reproductive morph in a spider.</title>
        <authorList>
            <person name="Hendrickx F."/>
            <person name="De Corte Z."/>
            <person name="Sonet G."/>
            <person name="Van Belleghem S.M."/>
            <person name="Kostlbacher S."/>
            <person name="Vangestel C."/>
        </authorList>
    </citation>
    <scope>NUCLEOTIDE SEQUENCE [LARGE SCALE GENOMIC DNA]</scope>
    <source>
        <strain evidence="9">W744_W776</strain>
    </source>
</reference>